<dbReference type="EMBL" id="JANPWB010000010">
    <property type="protein sequence ID" value="KAJ1145530.1"/>
    <property type="molecule type" value="Genomic_DNA"/>
</dbReference>
<reference evidence="1" key="1">
    <citation type="journal article" date="2022" name="bioRxiv">
        <title>Sequencing and chromosome-scale assembly of the giantPleurodeles waltlgenome.</title>
        <authorList>
            <person name="Brown T."/>
            <person name="Elewa A."/>
            <person name="Iarovenko S."/>
            <person name="Subramanian E."/>
            <person name="Araus A.J."/>
            <person name="Petzold A."/>
            <person name="Susuki M."/>
            <person name="Suzuki K.-i.T."/>
            <person name="Hayashi T."/>
            <person name="Toyoda A."/>
            <person name="Oliveira C."/>
            <person name="Osipova E."/>
            <person name="Leigh N.D."/>
            <person name="Simon A."/>
            <person name="Yun M.H."/>
        </authorList>
    </citation>
    <scope>NUCLEOTIDE SEQUENCE</scope>
    <source>
        <strain evidence="1">20211129_DDA</strain>
        <tissue evidence="1">Liver</tissue>
    </source>
</reference>
<name>A0AAV7QZV1_PLEWA</name>
<dbReference type="AlphaFoldDB" id="A0AAV7QZV1"/>
<gene>
    <name evidence="1" type="ORF">NDU88_011816</name>
</gene>
<keyword evidence="2" id="KW-1185">Reference proteome</keyword>
<organism evidence="1 2">
    <name type="scientific">Pleurodeles waltl</name>
    <name type="common">Iberian ribbed newt</name>
    <dbReference type="NCBI Taxonomy" id="8319"/>
    <lineage>
        <taxon>Eukaryota</taxon>
        <taxon>Metazoa</taxon>
        <taxon>Chordata</taxon>
        <taxon>Craniata</taxon>
        <taxon>Vertebrata</taxon>
        <taxon>Euteleostomi</taxon>
        <taxon>Amphibia</taxon>
        <taxon>Batrachia</taxon>
        <taxon>Caudata</taxon>
        <taxon>Salamandroidea</taxon>
        <taxon>Salamandridae</taxon>
        <taxon>Pleurodelinae</taxon>
        <taxon>Pleurodeles</taxon>
    </lineage>
</organism>
<dbReference type="Proteomes" id="UP001066276">
    <property type="component" value="Chromosome 6"/>
</dbReference>
<comment type="caution">
    <text evidence="1">The sequence shown here is derived from an EMBL/GenBank/DDBJ whole genome shotgun (WGS) entry which is preliminary data.</text>
</comment>
<protein>
    <submittedName>
        <fullName evidence="1">Uncharacterized protein</fullName>
    </submittedName>
</protein>
<sequence length="101" mass="11335">MESFLGRRDGHPLAVAALEERELPGIDPHRAPCSGKEERLSQTPLPLEIAYGGTYTKHTDTGRCGVYCPPRWVRAPALDPSVAWEMLEAVLFHRIAWPTRQ</sequence>
<evidence type="ECO:0000313" key="1">
    <source>
        <dbReference type="EMBL" id="KAJ1145530.1"/>
    </source>
</evidence>
<proteinExistence type="predicted"/>
<accession>A0AAV7QZV1</accession>
<evidence type="ECO:0000313" key="2">
    <source>
        <dbReference type="Proteomes" id="UP001066276"/>
    </source>
</evidence>